<name>A0A6N0JMW2_ACHDE</name>
<evidence type="ECO:0000313" key="1">
    <source>
        <dbReference type="EMBL" id="QKQ48465.1"/>
    </source>
</evidence>
<sequence>MAKIQPAVNALRLGLGAAALGLAPIGTPPAFSMTDSQCSTIKLLATEKPNRWQSLLGEEVPTSNRPGAPFQRQSWKAKVDGAPFKMCYIREKTYRGGAPVRSASCHVELPPVPEKVAMTTELQGRLFALYTGLAGEFAQCLGSKPRESTGTNDSATSRTLAWEWKLSPPQVPQPVTVTLSGAIPNVGAVADGIYTSAHFLVSFD</sequence>
<organism evidence="1 2">
    <name type="scientific">Achromobacter denitrificans</name>
    <name type="common">Alcaligenes denitrificans</name>
    <dbReference type="NCBI Taxonomy" id="32002"/>
    <lineage>
        <taxon>Bacteria</taxon>
        <taxon>Pseudomonadati</taxon>
        <taxon>Pseudomonadota</taxon>
        <taxon>Betaproteobacteria</taxon>
        <taxon>Burkholderiales</taxon>
        <taxon>Alcaligenaceae</taxon>
        <taxon>Achromobacter</taxon>
    </lineage>
</organism>
<protein>
    <submittedName>
        <fullName evidence="1">Uncharacterized protein</fullName>
    </submittedName>
</protein>
<proteinExistence type="predicted"/>
<reference evidence="1 2" key="1">
    <citation type="submission" date="2020-05" db="EMBL/GenBank/DDBJ databases">
        <title>FDA dAtabase for Regulatory Grade micrObial Sequences (FDA-ARGOS): Supporting development and validation of Infectious Disease Dx tests.</title>
        <authorList>
            <person name="Sproer C."/>
            <person name="Gronow S."/>
            <person name="Severitt S."/>
            <person name="Schroder I."/>
            <person name="Tallon L."/>
            <person name="Sadzewicz L."/>
            <person name="Zhao X."/>
            <person name="Vavikolanu K."/>
            <person name="Mehta A."/>
            <person name="Aluvathingal J."/>
            <person name="Nadendla S."/>
            <person name="Myers T."/>
            <person name="Yan Y."/>
            <person name="Sichtig H."/>
        </authorList>
    </citation>
    <scope>NUCLEOTIDE SEQUENCE [LARGE SCALE GENOMIC DNA]</scope>
    <source>
        <strain evidence="1 2">FDAARGOS_787</strain>
    </source>
</reference>
<evidence type="ECO:0000313" key="2">
    <source>
        <dbReference type="Proteomes" id="UP000509782"/>
    </source>
</evidence>
<dbReference type="Proteomes" id="UP000509782">
    <property type="component" value="Chromosome"/>
</dbReference>
<accession>A0A6N0JMW2</accession>
<dbReference type="AlphaFoldDB" id="A0A6N0JMW2"/>
<dbReference type="RefSeq" id="WP_174716694.1">
    <property type="nucleotide sequence ID" value="NZ_CP054569.1"/>
</dbReference>
<dbReference type="EMBL" id="CP054569">
    <property type="protein sequence ID" value="QKQ48465.1"/>
    <property type="molecule type" value="Genomic_DNA"/>
</dbReference>
<gene>
    <name evidence="1" type="ORF">FOC81_17900</name>
</gene>